<feature type="domain" description="Tudor" evidence="14">
    <location>
        <begin position="1658"/>
        <end position="1738"/>
    </location>
</feature>
<dbReference type="CDD" id="cd09986">
    <property type="entry name" value="LOTUS_1_TDRD7"/>
    <property type="match status" value="1"/>
</dbReference>
<dbReference type="Proteomes" id="UP000030759">
    <property type="component" value="Unassembled WGS sequence"/>
</dbReference>
<dbReference type="GO" id="GO:0005523">
    <property type="term" value="F:tropomyosin binding"/>
    <property type="evidence" value="ECO:0007669"/>
    <property type="project" value="InterPro"/>
</dbReference>
<feature type="compositionally biased region" description="Acidic residues" evidence="13">
    <location>
        <begin position="567"/>
        <end position="577"/>
    </location>
</feature>
<keyword evidence="9" id="KW-0206">Cytoskeleton</keyword>
<keyword evidence="12" id="KW-0175">Coiled coil</keyword>
<dbReference type="InterPro" id="IPR028089">
    <property type="entry name" value="DUF4455"/>
</dbReference>
<feature type="coiled-coil region" evidence="12">
    <location>
        <begin position="411"/>
        <end position="449"/>
    </location>
</feature>
<evidence type="ECO:0000259" key="15">
    <source>
        <dbReference type="PROSITE" id="PS51644"/>
    </source>
</evidence>
<dbReference type="GO" id="GO:0051694">
    <property type="term" value="P:pointed-end actin filament capping"/>
    <property type="evidence" value="ECO:0007669"/>
    <property type="project" value="InterPro"/>
</dbReference>
<dbReference type="FunFam" id="2.30.30.140:FF:000045">
    <property type="entry name" value="tudor domain-containing protein 7 isoform X1"/>
    <property type="match status" value="1"/>
</dbReference>
<dbReference type="GO" id="GO:0005856">
    <property type="term" value="C:cytoskeleton"/>
    <property type="evidence" value="ECO:0007669"/>
    <property type="project" value="UniProtKB-SubCell"/>
</dbReference>
<dbReference type="CDD" id="cd20428">
    <property type="entry name" value="Tudor_TDRD7_rpt2"/>
    <property type="match status" value="1"/>
</dbReference>
<dbReference type="Pfam" id="PF00567">
    <property type="entry name" value="TUDOR"/>
    <property type="match status" value="4"/>
</dbReference>
<organism evidence="16 17">
    <name type="scientific">Cricetulus griseus</name>
    <name type="common">Chinese hamster</name>
    <name type="synonym">Cricetulus barabensis griseus</name>
    <dbReference type="NCBI Taxonomy" id="10029"/>
    <lineage>
        <taxon>Eukaryota</taxon>
        <taxon>Metazoa</taxon>
        <taxon>Chordata</taxon>
        <taxon>Craniata</taxon>
        <taxon>Vertebrata</taxon>
        <taxon>Euteleostomi</taxon>
        <taxon>Mammalia</taxon>
        <taxon>Eutheria</taxon>
        <taxon>Euarchontoglires</taxon>
        <taxon>Glires</taxon>
        <taxon>Rodentia</taxon>
        <taxon>Myomorpha</taxon>
        <taxon>Muroidea</taxon>
        <taxon>Cricetidae</taxon>
        <taxon>Cricetinae</taxon>
        <taxon>Cricetulus</taxon>
    </lineage>
</organism>
<evidence type="ECO:0000256" key="9">
    <source>
        <dbReference type="ARBA" id="ARBA00023212"/>
    </source>
</evidence>
<evidence type="ECO:0000256" key="8">
    <source>
        <dbReference type="ARBA" id="ARBA00022884"/>
    </source>
</evidence>
<dbReference type="PROSITE" id="PS50304">
    <property type="entry name" value="TUDOR"/>
    <property type="match status" value="2"/>
</dbReference>
<evidence type="ECO:0000256" key="3">
    <source>
        <dbReference type="ARBA" id="ARBA00013425"/>
    </source>
</evidence>
<dbReference type="PROSITE" id="PS51644">
    <property type="entry name" value="HTH_OST"/>
    <property type="match status" value="1"/>
</dbReference>
<dbReference type="Pfam" id="PF14643">
    <property type="entry name" value="DUF4455"/>
    <property type="match status" value="2"/>
</dbReference>
<evidence type="ECO:0000256" key="13">
    <source>
        <dbReference type="SAM" id="MobiDB-lite"/>
    </source>
</evidence>
<sequence length="2554" mass="294397">VQLVQSLAATRKRAAEHSGTPKNVKTPMMKKVSFPEGETMTPRQRKWVYSLPNDWVTENPVLYREKQQARKEKMRETEDMIATREVQGLMDNVVSEKTSSSILQGQEEYKKRNYLSALASFQEEIEQIAMEMEPLILEKGELLLKKMGQSDDDVDMLFKKVENEPDLESHNIELKDVLKRYVDILEKTSYLLQPDVYRLIDKEAMAMNQALLGNRRAIAQLLVNLTEATLQQELDNRHRWQGLVDTWKDLKKEALQQSFNEFMASKDIQEPPAVQKELEEMLTNQRVLQKVRLDHLCTIWYDTYHMDCLSLVRFLYEKIWQECLAHVQNCKKQLLDWKAFSEAEAESLVNPAFFLVVGEFQSKVEKKLELLDNSFETLAKQMEFQSADLFRYFQEAVKLWEEHQSVLLSQELELEKRIEQHRQKHNQENQIQEVNLDKLLDQLRQQSQQETLKSHLEKAKNFLRNMKSRYECFHILLTKDVMEYPGLVLKELNCYSFTLSRHFFVREIFEQNLAGEVTFKFRQPESHEKLFMQKIRKLKKKRKARVAIRKAEESIGQETASEKQAEEMEEETVEETELIMAGEARSHGDKFPQRGSMDESKEDSSQEAEELGSMKETVSEASQEPEHVKSQEENEGVEADKEEEEDQKEEHKEEEEIKEEKEEEEEGEEEEEEEEMNEEEEEEEEEEDDKMTEDEMEFFQECLFMGLEEGKEESMEEVSNEQKDFFTTTSGNTYFAFLSVEDEQRVHTRPPSYQVVLFHDPFSTKYIEQVIIPNKLIVKVKKRLRAGFFEHLEKWFDQCALNAHIIVAAKIDELDSELELRLHLHKPRFQYVERDIHNVRAAELLLHQERLDSHCAGVIETLKKERLMFCQFQEEQAVRSRNFRRKIYDMEHIFLNATKSQRLVSLTNTLHRELLSYVDVIQVSLRSFRQYLEESLGKLRYTNIDFVKHCRLFSEGGNFSSEEIESLCHRLEKEATRIEFVESLIMIHMEKMETEYLEQANDVINKFESKFHNLSSDLIFVEKIQRLMTNLQVNIKCQMVAIDDLLAFIRSWKEKLSQRIKYLNCSLDSVSITREVFTDNTMNDMDIESDIPASSEVVEEEAKVGLIAPESFSQPTRMGRPMIEDPAVDVVKKILQIPQTKLALACDKDRSHTVLKKHRYRGEKSIKKALASSSLTSAGSVTRHAKVIRVDKKYQVLGEKPPPQSEDFKGIIMTLLWESNEHLLFVVEDFYRREKRPVTRPEFMYDTFDQCADHIVKKILEYHSQVDEYHNSCLLELRAQVRRFEELLPQVCWLVTENYKEQHWNKFCASMKEIWEQFEQQQKQLEKKKEFAKKYSRFFIASLASFTEKFMLQLDEVVTIDDMQVPRMESQKQKLSLLIRKKLARLSLDEESEKSLIDRGSRKWPGIKPNEITIQTKILTRRTSSITTSKTTLGHLATIEARDAVYLVKMLEADLVSKMLRAVLQSHKNGIALPRLQGEYRSLTGDWIPFKQLGYPTLEAYLRSVPAVVRIETSRSGEIICYAVACTETARIAQLVARQRTSKRKTGRQINCQMRVKKTMPFFLEGKPKATLRQPGFASDYSISKKPNPALLRDKGSTLGVKADVDMPPYPDIPVQRHVSMSASSRYVGKDYSAAQELMEDEMKEYYSKNPKVTPIQTVHVGQLLAVNAEEDAWLRAQIISTDENKIKASSVLSSMSTPGSLSFGFEETSEVCYVDYGFCENVEKSKAYRLNPRFCSLSFQATKCKLAGLEILNDDPDLVKVVESLTCGKIFAVEILDKSDIPLVVLYDTSGEDDININATCLKAICDKSLEVHLQVDAMYTNVKVTNICSDGTLYCQVPCKGLNKLNDLLHKTEDYFHCKHMTSEYFISLPFCGKICLFHCKGKWLRVEITNVHSSRALDVQFLDSGNATSVKVSELREIPPRFLQEMLAIPPQAIKCCLADLPQSIGMWTPDAVLWLRDSVLNCSDCSIKVTKVDETKGVAYVYLFTPKNFPDPHRSINRQITNADLWKHQKDVFLSAVSSAVSSPGSRNGSTPAPGSPGEGLRKSHPEVIRKSVLDHTSSFSLEELPPPVHLSKSGEHMDVYVPVACHPGHFVIQPWQEIHKLEVLMEEMILYYSVSEERHIAVERDQVYAAKVENKWYRVLLKGILTNGLVSVYELDYGKHELVNIRKVQPLVDVFRKLPFQAVTAQLAGVKCSQWSEEASMVFRNHVEKKPLVALVQTVIEHTNPWDRKVVVYLVDTSLPDTDTWIHDFMSQSPVSTEVQKAKTRPSTMSYRRELEKYRDLDEDEILGALTEEELRTLENELDELDPDNALLPAGLRQKDQTTKAPTGPFKREELLDHLEKQAKEFKDREDLVPYTGEKRGKIWVPKQKPMDPVLESVTLEPELEEALANASDAELCDIAAILGMHTLMSNQQYYQALGSSSIVNKEGLNSVIKPTQYKPVPDEEPNSTDVEETLERIKNNDPELEEVNLNNIRNIPIPTLKAYAEALKENSHVKKFSIVGTRSNDPVAFVCSDPSALLCSHRALRPGSTDEESYGGMAGASAGSQEGI</sequence>
<dbReference type="SUPFAM" id="SSF52047">
    <property type="entry name" value="RNI-like"/>
    <property type="match status" value="1"/>
</dbReference>
<dbReference type="SMART" id="SM00333">
    <property type="entry name" value="TUDOR"/>
    <property type="match status" value="3"/>
</dbReference>
<evidence type="ECO:0000256" key="4">
    <source>
        <dbReference type="ARBA" id="ARBA00022490"/>
    </source>
</evidence>
<feature type="compositionally biased region" description="Acidic residues" evidence="13">
    <location>
        <begin position="633"/>
        <end position="647"/>
    </location>
</feature>
<reference evidence="17" key="1">
    <citation type="journal article" date="2013" name="Nat. Biotechnol.">
        <title>Chinese hamster genome sequenced from sorted chromosomes.</title>
        <authorList>
            <person name="Brinkrolf K."/>
            <person name="Rupp O."/>
            <person name="Laux H."/>
            <person name="Kollin F."/>
            <person name="Ernst W."/>
            <person name="Linke B."/>
            <person name="Kofler R."/>
            <person name="Romand S."/>
            <person name="Hesse F."/>
            <person name="Budach W.E."/>
            <person name="Galosy S."/>
            <person name="Muller D."/>
            <person name="Noll T."/>
            <person name="Wienberg J."/>
            <person name="Jostock T."/>
            <person name="Leonard M."/>
            <person name="Grillari J."/>
            <person name="Tauch A."/>
            <person name="Goesmann A."/>
            <person name="Helk B."/>
            <person name="Mott J.E."/>
            <person name="Puhler A."/>
            <person name="Borth N."/>
        </authorList>
    </citation>
    <scope>NUCLEOTIDE SEQUENCE [LARGE SCALE GENOMIC DNA]</scope>
    <source>
        <strain evidence="17">17A/GY</strain>
    </source>
</reference>
<dbReference type="Pfam" id="PF12872">
    <property type="entry name" value="OST-HTH"/>
    <property type="match status" value="1"/>
</dbReference>
<evidence type="ECO:0000256" key="10">
    <source>
        <dbReference type="ARBA" id="ARBA00075091"/>
    </source>
</evidence>
<dbReference type="GO" id="GO:0007283">
    <property type="term" value="P:spermatogenesis"/>
    <property type="evidence" value="ECO:0007669"/>
    <property type="project" value="UniProtKB-KW"/>
</dbReference>
<dbReference type="Gene3D" id="3.80.10.10">
    <property type="entry name" value="Ribonuclease Inhibitor"/>
    <property type="match status" value="1"/>
</dbReference>
<evidence type="ECO:0000313" key="17">
    <source>
        <dbReference type="Proteomes" id="UP000030759"/>
    </source>
</evidence>
<feature type="non-terminal residue" evidence="16">
    <location>
        <position position="1"/>
    </location>
</feature>
<feature type="region of interest" description="Disordered" evidence="13">
    <location>
        <begin position="549"/>
        <end position="693"/>
    </location>
</feature>
<dbReference type="InterPro" id="IPR047449">
    <property type="entry name" value="Tudor_TDRD7_rpt3"/>
</dbReference>
<dbReference type="Pfam" id="PF14644">
    <property type="entry name" value="DUF4456"/>
    <property type="match status" value="1"/>
</dbReference>
<dbReference type="FunFam" id="3.30.420.610:FF:000008">
    <property type="entry name" value="Tudor domain-containing protein 7"/>
    <property type="match status" value="1"/>
</dbReference>
<dbReference type="Gene3D" id="3.30.420.610">
    <property type="entry name" value="LOTUS domain-like"/>
    <property type="match status" value="1"/>
</dbReference>
<evidence type="ECO:0000259" key="14">
    <source>
        <dbReference type="PROSITE" id="PS50304"/>
    </source>
</evidence>
<keyword evidence="8" id="KW-0694">RNA-binding</keyword>
<keyword evidence="7" id="KW-0744">Spermatogenesis</keyword>
<evidence type="ECO:0000256" key="11">
    <source>
        <dbReference type="ARBA" id="ARBA00077135"/>
    </source>
</evidence>
<evidence type="ECO:0000313" key="16">
    <source>
        <dbReference type="EMBL" id="ERE84150.1"/>
    </source>
</evidence>
<dbReference type="FunFam" id="2.30.30.140:FF:000053">
    <property type="entry name" value="tudor domain-containing protein 7 isoform X2"/>
    <property type="match status" value="1"/>
</dbReference>
<dbReference type="InterPro" id="IPR025605">
    <property type="entry name" value="OST-HTH/LOTUS_dom"/>
</dbReference>
<evidence type="ECO:0000256" key="5">
    <source>
        <dbReference type="ARBA" id="ARBA00022737"/>
    </source>
</evidence>
<dbReference type="CDD" id="cd20429">
    <property type="entry name" value="Tudor_TDRD7_rpt3"/>
    <property type="match status" value="1"/>
</dbReference>
<accession>A0A061IID8</accession>
<feature type="compositionally biased region" description="Acidic residues" evidence="13">
    <location>
        <begin position="661"/>
        <end position="693"/>
    </location>
</feature>
<feature type="compositionally biased region" description="Low complexity" evidence="13">
    <location>
        <begin position="2545"/>
        <end position="2554"/>
    </location>
</feature>
<gene>
    <name evidence="16" type="ORF">H671_2g6181</name>
</gene>
<evidence type="ECO:0000256" key="1">
    <source>
        <dbReference type="ARBA" id="ARBA00004245"/>
    </source>
</evidence>
<dbReference type="GO" id="GO:0070306">
    <property type="term" value="P:lens fiber cell differentiation"/>
    <property type="evidence" value="ECO:0007669"/>
    <property type="project" value="UniProtKB-ARBA"/>
</dbReference>
<dbReference type="PANTHER" id="PTHR21444:SF14">
    <property type="entry name" value="COILED-COIL DOMAIN-CONTAINING PROTEIN 180"/>
    <property type="match status" value="1"/>
</dbReference>
<feature type="region of interest" description="Disordered" evidence="13">
    <location>
        <begin position="2024"/>
        <end position="2048"/>
    </location>
</feature>
<dbReference type="InterPro" id="IPR002999">
    <property type="entry name" value="Tudor"/>
</dbReference>
<dbReference type="InterPro" id="IPR047448">
    <property type="entry name" value="Tudor_TDRD7_rpt2"/>
</dbReference>
<protein>
    <recommendedName>
        <fullName evidence="3">Tudor domain-containing protein 7</fullName>
    </recommendedName>
    <alternativeName>
        <fullName evidence="10">PCTAIRE2-binding protein</fullName>
    </alternativeName>
    <alternativeName>
        <fullName evidence="11">Tudor repeat associator with PCTAIRE-2</fullName>
    </alternativeName>
</protein>
<comment type="subcellular location">
    <subcellularLocation>
        <location evidence="1">Cytoplasm</location>
        <location evidence="1">Cytoskeleton</location>
    </subcellularLocation>
</comment>
<feature type="compositionally biased region" description="Basic and acidic residues" evidence="13">
    <location>
        <begin position="648"/>
        <end position="660"/>
    </location>
</feature>
<dbReference type="InterPro" id="IPR027914">
    <property type="entry name" value="DUF4456"/>
</dbReference>
<evidence type="ECO:0000256" key="6">
    <source>
        <dbReference type="ARBA" id="ARBA00022782"/>
    </source>
</evidence>
<feature type="region of interest" description="Disordered" evidence="13">
    <location>
        <begin position="2532"/>
        <end position="2554"/>
    </location>
</feature>
<evidence type="ECO:0000256" key="12">
    <source>
        <dbReference type="SAM" id="Coils"/>
    </source>
</evidence>
<proteinExistence type="inferred from homology"/>
<dbReference type="Pfam" id="PF03250">
    <property type="entry name" value="Tropomodulin"/>
    <property type="match status" value="1"/>
</dbReference>
<dbReference type="FunFam" id="2.30.30.140:FF:000065">
    <property type="entry name" value="tudor domain-containing protein 7"/>
    <property type="match status" value="1"/>
</dbReference>
<dbReference type="Gene3D" id="2.40.50.90">
    <property type="match status" value="3"/>
</dbReference>
<dbReference type="InterPro" id="IPR032675">
    <property type="entry name" value="LRR_dom_sf"/>
</dbReference>
<keyword evidence="5" id="KW-0677">Repeat</keyword>
<dbReference type="GO" id="GO:0003723">
    <property type="term" value="F:RNA binding"/>
    <property type="evidence" value="ECO:0007669"/>
    <property type="project" value="UniProtKB-KW"/>
</dbReference>
<dbReference type="SUPFAM" id="SSF63748">
    <property type="entry name" value="Tudor/PWWP/MBT"/>
    <property type="match status" value="3"/>
</dbReference>
<dbReference type="InterPro" id="IPR041966">
    <property type="entry name" value="LOTUS-like"/>
</dbReference>
<name>A0A061IID8_CRIGR</name>
<feature type="domain" description="HTH OST-type" evidence="15">
    <location>
        <begin position="1452"/>
        <end position="1525"/>
    </location>
</feature>
<feature type="domain" description="Tudor" evidence="14">
    <location>
        <begin position="1871"/>
        <end position="1928"/>
    </location>
</feature>
<dbReference type="Gene3D" id="2.30.30.140">
    <property type="match status" value="3"/>
</dbReference>
<comment type="similarity">
    <text evidence="2">Belongs to the TDRD7 family.</text>
</comment>
<keyword evidence="6" id="KW-0221">Differentiation</keyword>
<dbReference type="EMBL" id="KE668180">
    <property type="protein sequence ID" value="ERE84150.1"/>
    <property type="molecule type" value="Genomic_DNA"/>
</dbReference>
<keyword evidence="4" id="KW-0963">Cytoplasm</keyword>
<dbReference type="InterPro" id="IPR035437">
    <property type="entry name" value="SNase_OB-fold_sf"/>
</dbReference>
<evidence type="ECO:0000256" key="2">
    <source>
        <dbReference type="ARBA" id="ARBA00007740"/>
    </source>
</evidence>
<feature type="compositionally biased region" description="Basic and acidic residues" evidence="13">
    <location>
        <begin position="584"/>
        <end position="604"/>
    </location>
</feature>
<dbReference type="PANTHER" id="PTHR21444">
    <property type="entry name" value="COILED-COIL DOMAIN-CONTAINING PROTEIN 180"/>
    <property type="match status" value="1"/>
</dbReference>
<dbReference type="InterPro" id="IPR004934">
    <property type="entry name" value="TMOD"/>
</dbReference>
<feature type="compositionally biased region" description="Polar residues" evidence="13">
    <location>
        <begin position="2028"/>
        <end position="2037"/>
    </location>
</feature>
<evidence type="ECO:0000256" key="7">
    <source>
        <dbReference type="ARBA" id="ARBA00022871"/>
    </source>
</evidence>